<dbReference type="EMBL" id="CP011110">
    <property type="protein sequence ID" value="AKA24975.1"/>
    <property type="molecule type" value="Genomic_DNA"/>
</dbReference>
<name>A0A0D5Y1P9_9PSED</name>
<reference evidence="1 2" key="1">
    <citation type="journal article" date="2015" name="Mol. Plant Microbe Interact.">
        <title>Comparative Genomic Analysis of Pseudomonas chlororaphis PCL1606 Reveals New Insight into Antifungal Compounds Involved in Biocontrol.</title>
        <authorList>
            <person name="Calderon C.E."/>
            <person name="Ramos C."/>
            <person name="de Vicente A."/>
            <person name="Cazorla F.M."/>
        </authorList>
    </citation>
    <scope>NUCLEOTIDE SEQUENCE [LARGE SCALE GENOMIC DNA]</scope>
    <source>
        <strain evidence="1 2">PCL1606</strain>
    </source>
</reference>
<dbReference type="AlphaFoldDB" id="A0A0D5Y1P9"/>
<accession>A0A0D5Y1P9</accession>
<sequence length="44" mass="4861">MTTFQFIAGMVFCLAGLGVRAYLTVQHPGEEKAWRSSDARKSAK</sequence>
<dbReference type="RefSeq" id="WP_256243475.1">
    <property type="nucleotide sequence ID" value="NZ_CP011110.1"/>
</dbReference>
<organism evidence="1 2">
    <name type="scientific">Pseudomonas chlororaphis</name>
    <dbReference type="NCBI Taxonomy" id="587753"/>
    <lineage>
        <taxon>Bacteria</taxon>
        <taxon>Pseudomonadati</taxon>
        <taxon>Pseudomonadota</taxon>
        <taxon>Gammaproteobacteria</taxon>
        <taxon>Pseudomonadales</taxon>
        <taxon>Pseudomonadaceae</taxon>
        <taxon>Pseudomonas</taxon>
    </lineage>
</organism>
<evidence type="ECO:0000313" key="2">
    <source>
        <dbReference type="Proteomes" id="UP000032748"/>
    </source>
</evidence>
<dbReference type="PATRIC" id="fig|587753.10.peg.3511"/>
<dbReference type="KEGG" id="pcz:PCL1606_35240"/>
<dbReference type="Proteomes" id="UP000032748">
    <property type="component" value="Chromosome"/>
</dbReference>
<proteinExistence type="predicted"/>
<gene>
    <name evidence="1" type="ORF">PCL1606_35240</name>
</gene>
<evidence type="ECO:0000313" key="1">
    <source>
        <dbReference type="EMBL" id="AKA24975.1"/>
    </source>
</evidence>
<protein>
    <submittedName>
        <fullName evidence="1">Uncharacterized protein</fullName>
    </submittedName>
</protein>